<protein>
    <recommendedName>
        <fullName evidence="1">t-SNARE coiled-coil homology domain-containing protein</fullName>
    </recommendedName>
</protein>
<evidence type="ECO:0000259" key="1">
    <source>
        <dbReference type="PROSITE" id="PS50192"/>
    </source>
</evidence>
<gene>
    <name evidence="2" type="ORF">MERGE_001084</name>
</gene>
<name>A0A899FS50_9ASCO</name>
<proteinExistence type="predicted"/>
<dbReference type="OrthoDB" id="244190at2759"/>
<reference evidence="2" key="1">
    <citation type="submission" date="2020-06" db="EMBL/GenBank/DDBJ databases">
        <title>Genomes of multiple members of Pneumocystis genus reveal paths to human pathogen Pneumocystis jirovecii.</title>
        <authorList>
            <person name="Cisse O.H."/>
            <person name="Ma L."/>
            <person name="Dekker J."/>
            <person name="Khil P."/>
            <person name="Jo J."/>
            <person name="Brenchley J."/>
            <person name="Blair R."/>
            <person name="Pahar B."/>
            <person name="Chabe M."/>
            <person name="Van Rompay K.A."/>
            <person name="Keesler R."/>
            <person name="Sukura A."/>
            <person name="Hirsch V."/>
            <person name="Kutty G."/>
            <person name="Liu Y."/>
            <person name="Peng L."/>
            <person name="Chen J."/>
            <person name="Song J."/>
            <person name="Weissenbacher-Lang C."/>
            <person name="Xu J."/>
            <person name="Upham N.S."/>
            <person name="Stajich J.E."/>
            <person name="Cuomo C.A."/>
            <person name="Cushion M.T."/>
            <person name="Kovacs J.A."/>
        </authorList>
    </citation>
    <scope>NUCLEOTIDE SEQUENCE</scope>
    <source>
        <strain evidence="2">2A</strain>
    </source>
</reference>
<dbReference type="EMBL" id="CP054544">
    <property type="protein sequence ID" value="QSL66700.1"/>
    <property type="molecule type" value="Genomic_DNA"/>
</dbReference>
<dbReference type="SUPFAM" id="SSF58038">
    <property type="entry name" value="SNARE fusion complex"/>
    <property type="match status" value="1"/>
</dbReference>
<feature type="domain" description="T-SNARE coiled-coil homology" evidence="1">
    <location>
        <begin position="112"/>
        <end position="168"/>
    </location>
</feature>
<dbReference type="AlphaFoldDB" id="A0A899FS50"/>
<dbReference type="Gene3D" id="1.20.5.110">
    <property type="match status" value="1"/>
</dbReference>
<keyword evidence="3" id="KW-1185">Reference proteome</keyword>
<dbReference type="Proteomes" id="UP000663699">
    <property type="component" value="Chromosome 13"/>
</dbReference>
<dbReference type="InterPro" id="IPR000727">
    <property type="entry name" value="T_SNARE_dom"/>
</dbReference>
<sequence length="196" mass="22639">MAGLSIPGYLRALSMQFGIMPLLYSGKEQTQVIKSTEMLKDREGFLIRAQDCCRKLEELLESGDPDGFELIGLVKEQREYRQGPAETASFPLEFEKSIENTQILKTQQQIIKDASLNNLYSSISLQKELTIQMKSELELHDWLLEEMDVLVDRSQTKLDRSEKRLEGFAKSIRNNSEYSLYYILNLIQQVEFFGLL</sequence>
<evidence type="ECO:0000313" key="2">
    <source>
        <dbReference type="EMBL" id="QSL66700.1"/>
    </source>
</evidence>
<dbReference type="CDD" id="cd15859">
    <property type="entry name" value="SNARE_SYN8"/>
    <property type="match status" value="1"/>
</dbReference>
<accession>A0A899FS50</accession>
<evidence type="ECO:0000313" key="3">
    <source>
        <dbReference type="Proteomes" id="UP000663699"/>
    </source>
</evidence>
<dbReference type="PROSITE" id="PS50192">
    <property type="entry name" value="T_SNARE"/>
    <property type="match status" value="1"/>
</dbReference>
<organism evidence="2 3">
    <name type="scientific">Pneumocystis wakefieldiae</name>
    <dbReference type="NCBI Taxonomy" id="38082"/>
    <lineage>
        <taxon>Eukaryota</taxon>
        <taxon>Fungi</taxon>
        <taxon>Dikarya</taxon>
        <taxon>Ascomycota</taxon>
        <taxon>Taphrinomycotina</taxon>
        <taxon>Pneumocystomycetes</taxon>
        <taxon>Pneumocystaceae</taxon>
        <taxon>Pneumocystis</taxon>
    </lineage>
</organism>